<reference evidence="3" key="1">
    <citation type="submission" date="2016-02" db="EMBL/GenBank/DDBJ databases">
        <authorList>
            <person name="Wen L."/>
            <person name="He K."/>
            <person name="Yang H."/>
        </authorList>
    </citation>
    <scope>NUCLEOTIDE SEQUENCE [LARGE SCALE GENOMIC DNA]</scope>
    <source>
        <strain evidence="3">JCM 15929</strain>
    </source>
</reference>
<sequence length="102" mass="10983">MSHDDNLTTSQLARMGGVSTMTVYRDVREGLLTPVVGTGGGTALRFLPEIAADWLRARPAPRAPRAARAQRPTTRAGRERTRVLVGELVGPADDDAAMNEEL</sequence>
<dbReference type="InterPro" id="IPR036388">
    <property type="entry name" value="WH-like_DNA-bd_sf"/>
</dbReference>
<feature type="compositionally biased region" description="Low complexity" evidence="1">
    <location>
        <begin position="60"/>
        <end position="75"/>
    </location>
</feature>
<organism evidence="2 3">
    <name type="scientific">Tsukamurella pseudospumae</name>
    <dbReference type="NCBI Taxonomy" id="239498"/>
    <lineage>
        <taxon>Bacteria</taxon>
        <taxon>Bacillati</taxon>
        <taxon>Actinomycetota</taxon>
        <taxon>Actinomycetes</taxon>
        <taxon>Mycobacteriales</taxon>
        <taxon>Tsukamurellaceae</taxon>
        <taxon>Tsukamurella</taxon>
    </lineage>
</organism>
<dbReference type="STRING" id="239498.AXK60_22740"/>
<gene>
    <name evidence="2" type="ORF">AXK60_22740</name>
</gene>
<dbReference type="Proteomes" id="UP000070258">
    <property type="component" value="Unassembled WGS sequence"/>
</dbReference>
<accession>A0A138AU15</accession>
<evidence type="ECO:0000313" key="2">
    <source>
        <dbReference type="EMBL" id="KXP13924.1"/>
    </source>
</evidence>
<dbReference type="AlphaFoldDB" id="A0A138AU15"/>
<proteinExistence type="predicted"/>
<protein>
    <recommendedName>
        <fullName evidence="4">Helix-turn-helix domain-containing protein</fullName>
    </recommendedName>
</protein>
<evidence type="ECO:0008006" key="4">
    <source>
        <dbReference type="Google" id="ProtNLM"/>
    </source>
</evidence>
<feature type="region of interest" description="Disordered" evidence="1">
    <location>
        <begin position="60"/>
        <end position="82"/>
    </location>
</feature>
<name>A0A138AU15_9ACTN</name>
<evidence type="ECO:0000256" key="1">
    <source>
        <dbReference type="SAM" id="MobiDB-lite"/>
    </source>
</evidence>
<dbReference type="RefSeq" id="WP_068570360.1">
    <property type="nucleotide sequence ID" value="NZ_LSRF01000009.1"/>
</dbReference>
<comment type="caution">
    <text evidence="2">The sequence shown here is derived from an EMBL/GenBank/DDBJ whole genome shotgun (WGS) entry which is preliminary data.</text>
</comment>
<evidence type="ECO:0000313" key="3">
    <source>
        <dbReference type="Proteomes" id="UP000070258"/>
    </source>
</evidence>
<dbReference type="Gene3D" id="1.10.10.10">
    <property type="entry name" value="Winged helix-like DNA-binding domain superfamily/Winged helix DNA-binding domain"/>
    <property type="match status" value="1"/>
</dbReference>
<dbReference type="EMBL" id="LSRF01000009">
    <property type="protein sequence ID" value="KXP13924.1"/>
    <property type="molecule type" value="Genomic_DNA"/>
</dbReference>